<evidence type="ECO:0008006" key="3">
    <source>
        <dbReference type="Google" id="ProtNLM"/>
    </source>
</evidence>
<dbReference type="EMBL" id="JAJNNZ010000008">
    <property type="protein sequence ID" value="MCJ2377476.1"/>
    <property type="molecule type" value="Genomic_DNA"/>
</dbReference>
<protein>
    <recommendedName>
        <fullName evidence="3">Amidinotransferase</fullName>
    </recommendedName>
</protein>
<keyword evidence="2" id="KW-1185">Reference proteome</keyword>
<dbReference type="AlphaFoldDB" id="A0A9X1WBW6"/>
<comment type="caution">
    <text evidence="1">The sequence shown here is derived from an EMBL/GenBank/DDBJ whole genome shotgun (WGS) entry which is preliminary data.</text>
</comment>
<sequence>MSKAFRQESSSVEVREAVMKAMGIDTSPMMYQRDEHSTLREVIIGHTIGAAYPPKGKSTDNFADHIPYLSGDFYDQFEEGQRIPFEAFAPEIVEAYNQLHADMKAAYEAEGVIVNVLEAPTDRQLDYFGWTEGTGYWPVTLASNYQVFGDVLVEMMSSDNILESALAGFQSREVYRKKYQENPNAVWAAMSASAPYDQAADDSDTLFVQGGDIRMLDDKNIIVGVGEATGQEKATSTNLEGAEHFKRMMERFGFTVHIVRFNGDLAFHLDYLFGNIAPNTFAVIEGTFLDGLPEILKDADIIWLPAEDADRAGANVVSLGPDARGQYRVMVPSRRTGPTLVEGLEIRGIRPVEIECEVVASTGGSIRCATLTVARENNTVPESFSS</sequence>
<dbReference type="Gene3D" id="3.75.10.10">
    <property type="entry name" value="L-arginine/glycine Amidinotransferase, Chain A"/>
    <property type="match status" value="1"/>
</dbReference>
<organism evidence="1 2">
    <name type="scientific">Vibrio gelatinilyticus</name>
    <dbReference type="NCBI Taxonomy" id="2893468"/>
    <lineage>
        <taxon>Bacteria</taxon>
        <taxon>Pseudomonadati</taxon>
        <taxon>Pseudomonadota</taxon>
        <taxon>Gammaproteobacteria</taxon>
        <taxon>Vibrionales</taxon>
        <taxon>Vibrionaceae</taxon>
        <taxon>Vibrio</taxon>
    </lineage>
</organism>
<dbReference type="Proteomes" id="UP001139488">
    <property type="component" value="Unassembled WGS sequence"/>
</dbReference>
<accession>A0A9X1WBW6</accession>
<dbReference type="RefSeq" id="WP_244357465.1">
    <property type="nucleotide sequence ID" value="NZ_JAJNNZ010000008.1"/>
</dbReference>
<name>A0A9X1WBW6_9VIBR</name>
<evidence type="ECO:0000313" key="1">
    <source>
        <dbReference type="EMBL" id="MCJ2377476.1"/>
    </source>
</evidence>
<reference evidence="1" key="1">
    <citation type="submission" date="2021-11" db="EMBL/GenBank/DDBJ databases">
        <title>Vibrio ZSDE26 sp. nov. and Vibrio ZSDZ34 sp. nov., isolated from coastal seawater in Qingdao.</title>
        <authorList>
            <person name="Zhang P."/>
        </authorList>
    </citation>
    <scope>NUCLEOTIDE SEQUENCE</scope>
    <source>
        <strain evidence="1">ZSDZ34</strain>
    </source>
</reference>
<gene>
    <name evidence="1" type="ORF">LNL84_11600</name>
</gene>
<evidence type="ECO:0000313" key="2">
    <source>
        <dbReference type="Proteomes" id="UP001139488"/>
    </source>
</evidence>
<proteinExistence type="predicted"/>
<dbReference type="SUPFAM" id="SSF55909">
    <property type="entry name" value="Pentein"/>
    <property type="match status" value="1"/>
</dbReference>